<dbReference type="Proteomes" id="UP000288805">
    <property type="component" value="Unassembled WGS sequence"/>
</dbReference>
<dbReference type="Pfam" id="PF14111">
    <property type="entry name" value="DUF4283"/>
    <property type="match status" value="1"/>
</dbReference>
<dbReference type="EMBL" id="QGNW01000022">
    <property type="protein sequence ID" value="RVX14008.1"/>
    <property type="molecule type" value="Genomic_DNA"/>
</dbReference>
<dbReference type="PANTHER" id="PTHR34427">
    <property type="entry name" value="DUF4283 DOMAIN PROTEIN"/>
    <property type="match status" value="1"/>
</dbReference>
<proteinExistence type="predicted"/>
<feature type="region of interest" description="Disordered" evidence="1">
    <location>
        <begin position="768"/>
        <end position="788"/>
    </location>
</feature>
<evidence type="ECO:0000256" key="1">
    <source>
        <dbReference type="SAM" id="MobiDB-lite"/>
    </source>
</evidence>
<feature type="region of interest" description="Disordered" evidence="1">
    <location>
        <begin position="603"/>
        <end position="632"/>
    </location>
</feature>
<dbReference type="PANTHER" id="PTHR34427:SF5">
    <property type="entry name" value="DUF4283 DOMAIN-CONTAINING PROTEIN"/>
    <property type="match status" value="1"/>
</dbReference>
<feature type="region of interest" description="Disordered" evidence="1">
    <location>
        <begin position="546"/>
        <end position="568"/>
    </location>
</feature>
<feature type="compositionally biased region" description="Acidic residues" evidence="1">
    <location>
        <begin position="609"/>
        <end position="624"/>
    </location>
</feature>
<reference evidence="3 4" key="1">
    <citation type="journal article" date="2018" name="PLoS Genet.">
        <title>Population sequencing reveals clonal diversity and ancestral inbreeding in the grapevine cultivar Chardonnay.</title>
        <authorList>
            <person name="Roach M.J."/>
            <person name="Johnson D.L."/>
            <person name="Bohlmann J."/>
            <person name="van Vuuren H.J."/>
            <person name="Jones S.J."/>
            <person name="Pretorius I.S."/>
            <person name="Schmidt S.A."/>
            <person name="Borneman A.R."/>
        </authorList>
    </citation>
    <scope>NUCLEOTIDE SEQUENCE [LARGE SCALE GENOMIC DNA]</scope>
    <source>
        <strain evidence="4">cv. Chardonnay</strain>
        <tissue evidence="3">Leaf</tissue>
    </source>
</reference>
<name>A0A438JYK5_VITVI</name>
<dbReference type="AlphaFoldDB" id="A0A438JYK5"/>
<gene>
    <name evidence="3" type="ORF">CK203_011387</name>
</gene>
<organism evidence="3 4">
    <name type="scientific">Vitis vinifera</name>
    <name type="common">Grape</name>
    <dbReference type="NCBI Taxonomy" id="29760"/>
    <lineage>
        <taxon>Eukaryota</taxon>
        <taxon>Viridiplantae</taxon>
        <taxon>Streptophyta</taxon>
        <taxon>Embryophyta</taxon>
        <taxon>Tracheophyta</taxon>
        <taxon>Spermatophyta</taxon>
        <taxon>Magnoliopsida</taxon>
        <taxon>eudicotyledons</taxon>
        <taxon>Gunneridae</taxon>
        <taxon>Pentapetalae</taxon>
        <taxon>rosids</taxon>
        <taxon>Vitales</taxon>
        <taxon>Vitaceae</taxon>
        <taxon>Viteae</taxon>
        <taxon>Vitis</taxon>
    </lineage>
</organism>
<feature type="compositionally biased region" description="Basic and acidic residues" evidence="1">
    <location>
        <begin position="853"/>
        <end position="862"/>
    </location>
</feature>
<feature type="region of interest" description="Disordered" evidence="1">
    <location>
        <begin position="102"/>
        <end position="125"/>
    </location>
</feature>
<evidence type="ECO:0000313" key="4">
    <source>
        <dbReference type="Proteomes" id="UP000288805"/>
    </source>
</evidence>
<feature type="compositionally biased region" description="Basic and acidic residues" evidence="1">
    <location>
        <begin position="102"/>
        <end position="111"/>
    </location>
</feature>
<accession>A0A438JYK5</accession>
<sequence length="872" mass="98524">MSGWVFDAWKEGGEVGRWNPLFSRHFNDWEMEEVEVDLALLNQKEFDWLTWCFCEDDEFAAIEQPIEAFTNILFSSGTTENSISRTSNCKILTILAMGERERERARERESGGDEGGEGATKRRKRERKSFVVETKTFEINLEEKRGKIQVEIWEMKKGISSWVRLGLASLGFLSEGLEYCIKDGKGGKWERGWKENGRSYSLVRGENKGGLYLRLEVVDLEKKRHSIIVPKGRGEKGGWVTMAEKIQQMGGFSGRKEQKQKEWCGGKLGMEVSYAEVVKKQKNRDRKLVRMEVRKEEVQNNLRKLEHCIIGSWDPCSAGGEDLESLGQTMSKVWGLKGNLGLARMEKNRVLLEFEILGEAIRVMSTGNRSFDGAHLRLERWNPRIGCSEEVEITNEVWVRIVGLPLSLWNKTILRRVGEECGGFIAMDPRTEKMQELQWARILIRTNGEDLPSRLEISVEEKVYALALWWELKPSLKKAQENRSEVTQSTRGEVRGDGASRAVTRVGKEVEGTQLEALLLPEKMMGIQEGEVGRVIEKWDQGGLGARSTQDAVDFGPQSAGPDLGPKGMKRVGGPYNQGATMGLNLKLKGVVGVLAGQEAGPSKTWWTTEEESPSCDGGMDLEESPSKPLLQDTNKDQQLKACSPASPLVNNESNMEEEVLKNWETEDLRKRNTKFLHSATDSTLIEEAMRYGSVLLLRGERVPGSSHLISFSLDRAPEGGHYDRSGNAGVEPQFEVPLCVVPSEGSEENVIGCWALVENNGGSTMYRDEEWGPGLNDPQAERGEKEERWEESSLAKFSHFLGFSTEGLEKEILDFLIKIRKRRERIHDKVLLEKSKFERELKRLECSVNYEKGRKQKDPPKGKGCHLSVLQ</sequence>
<dbReference type="InterPro" id="IPR025558">
    <property type="entry name" value="DUF4283"/>
</dbReference>
<feature type="domain" description="DUF4283" evidence="2">
    <location>
        <begin position="304"/>
        <end position="389"/>
    </location>
</feature>
<evidence type="ECO:0000259" key="2">
    <source>
        <dbReference type="Pfam" id="PF14111"/>
    </source>
</evidence>
<evidence type="ECO:0000313" key="3">
    <source>
        <dbReference type="EMBL" id="RVX14008.1"/>
    </source>
</evidence>
<protein>
    <recommendedName>
        <fullName evidence="2">DUF4283 domain-containing protein</fullName>
    </recommendedName>
</protein>
<comment type="caution">
    <text evidence="3">The sequence shown here is derived from an EMBL/GenBank/DDBJ whole genome shotgun (WGS) entry which is preliminary data.</text>
</comment>
<feature type="region of interest" description="Disordered" evidence="1">
    <location>
        <begin position="853"/>
        <end position="872"/>
    </location>
</feature>